<evidence type="ECO:0000313" key="2">
    <source>
        <dbReference type="Proteomes" id="UP001379533"/>
    </source>
</evidence>
<dbReference type="EMBL" id="CP089982">
    <property type="protein sequence ID" value="WXB00079.1"/>
    <property type="molecule type" value="Genomic_DNA"/>
</dbReference>
<accession>A0ABZ2KN36</accession>
<proteinExistence type="predicted"/>
<protein>
    <recommendedName>
        <fullName evidence="3">DUF1795 domain-containing protein</fullName>
    </recommendedName>
</protein>
<evidence type="ECO:0000313" key="1">
    <source>
        <dbReference type="EMBL" id="WXB00079.1"/>
    </source>
</evidence>
<reference evidence="1 2" key="1">
    <citation type="submission" date="2021-12" db="EMBL/GenBank/DDBJ databases">
        <title>Discovery of the Pendulisporaceae a myxobacterial family with distinct sporulation behavior and unique specialized metabolism.</title>
        <authorList>
            <person name="Garcia R."/>
            <person name="Popoff A."/>
            <person name="Bader C.D."/>
            <person name="Loehr J."/>
            <person name="Walesch S."/>
            <person name="Walt C."/>
            <person name="Boldt J."/>
            <person name="Bunk B."/>
            <person name="Haeckl F.J.F.P.J."/>
            <person name="Gunesch A.P."/>
            <person name="Birkelbach J."/>
            <person name="Nuebel U."/>
            <person name="Pietschmann T."/>
            <person name="Bach T."/>
            <person name="Mueller R."/>
        </authorList>
    </citation>
    <scope>NUCLEOTIDE SEQUENCE [LARGE SCALE GENOMIC DNA]</scope>
    <source>
        <strain evidence="1 2">MSr12523</strain>
    </source>
</reference>
<organism evidence="1 2">
    <name type="scientific">Pendulispora brunnea</name>
    <dbReference type="NCBI Taxonomy" id="2905690"/>
    <lineage>
        <taxon>Bacteria</taxon>
        <taxon>Pseudomonadati</taxon>
        <taxon>Myxococcota</taxon>
        <taxon>Myxococcia</taxon>
        <taxon>Myxococcales</taxon>
        <taxon>Sorangiineae</taxon>
        <taxon>Pendulisporaceae</taxon>
        <taxon>Pendulispora</taxon>
    </lineage>
</organism>
<dbReference type="RefSeq" id="WP_394850719.1">
    <property type="nucleotide sequence ID" value="NZ_CP089982.1"/>
</dbReference>
<keyword evidence="2" id="KW-1185">Reference proteome</keyword>
<evidence type="ECO:0008006" key="3">
    <source>
        <dbReference type="Google" id="ProtNLM"/>
    </source>
</evidence>
<name>A0ABZ2KN36_9BACT</name>
<sequence length="156" mass="16937">MSKTEVVMSQTSGERLTPSAIDREALTVGMTVVPGLYSRNKMFALFTDPDVRVARTRSATLRGVVRQLAGTSGPVTRVEVVRGGGSGRTCLLRYRLPSMRLDRRLELSETEVACVIYLVGRAGNTSLHASERDRALIDAALARLSMGLRLSGLEEA</sequence>
<gene>
    <name evidence="1" type="ORF">LZC95_25090</name>
</gene>
<dbReference type="Proteomes" id="UP001379533">
    <property type="component" value="Chromosome"/>
</dbReference>